<evidence type="ECO:0000313" key="1">
    <source>
        <dbReference type="EMBL" id="OEH99099.1"/>
    </source>
</evidence>
<keyword evidence="1" id="KW-0238">DNA-binding</keyword>
<dbReference type="EMBL" id="MJEL01000004">
    <property type="protein sequence ID" value="OEH99099.1"/>
    <property type="molecule type" value="Genomic_DNA"/>
</dbReference>
<dbReference type="GO" id="GO:0003677">
    <property type="term" value="F:DNA binding"/>
    <property type="evidence" value="ECO:0007669"/>
    <property type="project" value="UniProtKB-KW"/>
</dbReference>
<proteinExistence type="predicted"/>
<dbReference type="InterPro" id="IPR014926">
    <property type="entry name" value="Phage_D3112_Orf24"/>
</dbReference>
<protein>
    <submittedName>
        <fullName evidence="1">DNA-binding protein</fullName>
    </submittedName>
</protein>
<reference evidence="1" key="1">
    <citation type="submission" date="2016-09" db="EMBL/GenBank/DDBJ databases">
        <title>Whole Genome Sequencing of Salmonella enterica subsp. enterica serovar Nottingham.</title>
        <authorList>
            <person name="Zheng J."/>
            <person name="Wang H."/>
        </authorList>
    </citation>
    <scope>NUCLEOTIDE SEQUENCE [LARGE SCALE GENOMIC DNA]</scope>
    <source>
        <strain evidence="1">CFSAN055411</strain>
    </source>
</reference>
<dbReference type="AlphaFoldDB" id="A0A3F3IJM8"/>
<dbReference type="Proteomes" id="UP000852880">
    <property type="component" value="Unassembled WGS sequence"/>
</dbReference>
<name>A0A3F3IJM8_SALER</name>
<dbReference type="RefSeq" id="WP_069721033.1">
    <property type="nucleotide sequence ID" value="NZ_MJEL01000004.1"/>
</dbReference>
<sequence length="166" mass="18340">MAYSRDIRDKLRRLYIYNQWSLEIVASQTGVAFSTATRWKKEAQDSGDDWDKMRAANLMAGGGMEDAGRAVLMSLVTQCQAATEAINTEANLPAEKRVELLASLADAFNKATAASKKILPETNRLAIAIEVVQALGEHINRKFPAQKLAFVEILESFSEVIEDDFG</sequence>
<organism evidence="1">
    <name type="scientific">Salmonella enterica</name>
    <name type="common">Salmonella choleraesuis</name>
    <dbReference type="NCBI Taxonomy" id="28901"/>
    <lineage>
        <taxon>Bacteria</taxon>
        <taxon>Pseudomonadati</taxon>
        <taxon>Pseudomonadota</taxon>
        <taxon>Gammaproteobacteria</taxon>
        <taxon>Enterobacterales</taxon>
        <taxon>Enterobacteriaceae</taxon>
        <taxon>Salmonella</taxon>
    </lineage>
</organism>
<dbReference type="Pfam" id="PF08822">
    <property type="entry name" value="DUF1804"/>
    <property type="match status" value="1"/>
</dbReference>
<gene>
    <name evidence="1" type="ORF">BH006_14070</name>
</gene>
<accession>A0A3F3IJM8</accession>
<comment type="caution">
    <text evidence="1">The sequence shown here is derived from an EMBL/GenBank/DDBJ whole genome shotgun (WGS) entry which is preliminary data.</text>
</comment>